<feature type="region of interest" description="Disordered" evidence="2">
    <location>
        <begin position="62"/>
        <end position="104"/>
    </location>
</feature>
<comment type="similarity">
    <text evidence="1">Belongs to the glycosyltransferase 2 family.</text>
</comment>
<gene>
    <name evidence="4" type="ORF">GCM10025868_36620</name>
</gene>
<reference evidence="5" key="1">
    <citation type="journal article" date="2019" name="Int. J. Syst. Evol. Microbiol.">
        <title>The Global Catalogue of Microorganisms (GCM) 10K type strain sequencing project: providing services to taxonomists for standard genome sequencing and annotation.</title>
        <authorList>
            <consortium name="The Broad Institute Genomics Platform"/>
            <consortium name="The Broad Institute Genome Sequencing Center for Infectious Disease"/>
            <person name="Wu L."/>
            <person name="Ma J."/>
        </authorList>
    </citation>
    <scope>NUCLEOTIDE SEQUENCE [LARGE SCALE GENOMIC DNA]</scope>
    <source>
        <strain evidence="5">NBRC 108730</strain>
    </source>
</reference>
<name>A0ABQ6JNJ4_9ACTN</name>
<evidence type="ECO:0000259" key="3">
    <source>
        <dbReference type="Pfam" id="PF00535"/>
    </source>
</evidence>
<dbReference type="EMBL" id="BSUZ01000001">
    <property type="protein sequence ID" value="GMA88412.1"/>
    <property type="molecule type" value="Genomic_DNA"/>
</dbReference>
<dbReference type="Proteomes" id="UP001157017">
    <property type="component" value="Unassembled WGS sequence"/>
</dbReference>
<protein>
    <recommendedName>
        <fullName evidence="3">Glycosyltransferase 2-like domain-containing protein</fullName>
    </recommendedName>
</protein>
<evidence type="ECO:0000313" key="5">
    <source>
        <dbReference type="Proteomes" id="UP001157017"/>
    </source>
</evidence>
<dbReference type="InterPro" id="IPR001173">
    <property type="entry name" value="Glyco_trans_2-like"/>
</dbReference>
<accession>A0ABQ6JNJ4</accession>
<proteinExistence type="inferred from homology"/>
<dbReference type="PANTHER" id="PTHR48090">
    <property type="entry name" value="UNDECAPRENYL-PHOSPHATE 4-DEOXY-4-FORMAMIDO-L-ARABINOSE TRANSFERASE-RELATED"/>
    <property type="match status" value="1"/>
</dbReference>
<evidence type="ECO:0000313" key="4">
    <source>
        <dbReference type="EMBL" id="GMA88412.1"/>
    </source>
</evidence>
<feature type="domain" description="Glycosyltransferase 2-like" evidence="3">
    <location>
        <begin position="3"/>
        <end position="68"/>
    </location>
</feature>
<comment type="caution">
    <text evidence="4">The sequence shown here is derived from an EMBL/GenBank/DDBJ whole genome shotgun (WGS) entry which is preliminary data.</text>
</comment>
<dbReference type="Pfam" id="PF00535">
    <property type="entry name" value="Glycos_transf_2"/>
    <property type="match status" value="1"/>
</dbReference>
<dbReference type="InterPro" id="IPR029044">
    <property type="entry name" value="Nucleotide-diphossugar_trans"/>
</dbReference>
<dbReference type="InterPro" id="IPR050256">
    <property type="entry name" value="Glycosyltransferase_2"/>
</dbReference>
<evidence type="ECO:0000256" key="2">
    <source>
        <dbReference type="SAM" id="MobiDB-lite"/>
    </source>
</evidence>
<dbReference type="SUPFAM" id="SSF53448">
    <property type="entry name" value="Nucleotide-diphospho-sugar transferases"/>
    <property type="match status" value="1"/>
</dbReference>
<sequence>MLAIDDASTDGTLEVLHAAAERFPHVRVLPFRRNGGSGTARRIGTLQARGTVVVWTDADMTYPNERIPEPGAHPARRREPTTRSSAPAPPRRAPTGSCGCRRSG</sequence>
<keyword evidence="5" id="KW-1185">Reference proteome</keyword>
<dbReference type="Gene3D" id="3.90.550.10">
    <property type="entry name" value="Spore Coat Polysaccharide Biosynthesis Protein SpsA, Chain A"/>
    <property type="match status" value="1"/>
</dbReference>
<organism evidence="4 5">
    <name type="scientific">Angustibacter aerolatus</name>
    <dbReference type="NCBI Taxonomy" id="1162965"/>
    <lineage>
        <taxon>Bacteria</taxon>
        <taxon>Bacillati</taxon>
        <taxon>Actinomycetota</taxon>
        <taxon>Actinomycetes</taxon>
        <taxon>Kineosporiales</taxon>
        <taxon>Kineosporiaceae</taxon>
    </lineage>
</organism>
<evidence type="ECO:0000256" key="1">
    <source>
        <dbReference type="ARBA" id="ARBA00006739"/>
    </source>
</evidence>